<comment type="caution">
    <text evidence="2">The sequence shown here is derived from an EMBL/GenBank/DDBJ whole genome shotgun (WGS) entry which is preliminary data.</text>
</comment>
<keyword evidence="3" id="KW-1185">Reference proteome</keyword>
<feature type="region of interest" description="Disordered" evidence="1">
    <location>
        <begin position="32"/>
        <end position="53"/>
    </location>
</feature>
<protein>
    <submittedName>
        <fullName evidence="2">Uncharacterized protein</fullName>
    </submittedName>
</protein>
<gene>
    <name evidence="2" type="ORF">KYY02_31680</name>
</gene>
<dbReference type="SUPFAM" id="SSF53822">
    <property type="entry name" value="Periplasmic binding protein-like I"/>
    <property type="match status" value="1"/>
</dbReference>
<dbReference type="Proteomes" id="UP001567537">
    <property type="component" value="Unassembled WGS sequence"/>
</dbReference>
<name>A0ABV4JAQ1_9ACTN</name>
<evidence type="ECO:0000313" key="3">
    <source>
        <dbReference type="Proteomes" id="UP001567537"/>
    </source>
</evidence>
<accession>A0ABV4JAQ1</accession>
<dbReference type="RefSeq" id="WP_371244396.1">
    <property type="nucleotide sequence ID" value="NZ_JAHWZY010000064.1"/>
</dbReference>
<sequence>MSVVGFGDLPEVRWPLTTVRRLPADTATPAVRAVPRPTRDEQPDSLRVEPGTDLVVRAGTTAPAGRG</sequence>
<reference evidence="2 3" key="1">
    <citation type="journal article" date="2021" name="Res Sq">
        <title>Streptomyces Pimoensis sp. nov., Isolated From the Taklimakan Desert in Xinjiang, China.</title>
        <authorList>
            <person name="Zhang P."/>
            <person name="Luo X."/>
            <person name="Luo X."/>
            <person name="Liu Z."/>
            <person name="Xia Z."/>
            <person name="Wan C."/>
            <person name="zhang L."/>
        </authorList>
    </citation>
    <scope>NUCLEOTIDE SEQUENCE [LARGE SCALE GENOMIC DNA]</scope>
    <source>
        <strain evidence="2 3">TRM75549</strain>
    </source>
</reference>
<feature type="compositionally biased region" description="Basic and acidic residues" evidence="1">
    <location>
        <begin position="37"/>
        <end position="47"/>
    </location>
</feature>
<proteinExistence type="predicted"/>
<dbReference type="InterPro" id="IPR028082">
    <property type="entry name" value="Peripla_BP_I"/>
</dbReference>
<organism evidence="2 3">
    <name type="scientific">Streptomyces pimonensis</name>
    <dbReference type="NCBI Taxonomy" id="2860288"/>
    <lineage>
        <taxon>Bacteria</taxon>
        <taxon>Bacillati</taxon>
        <taxon>Actinomycetota</taxon>
        <taxon>Actinomycetes</taxon>
        <taxon>Kitasatosporales</taxon>
        <taxon>Streptomycetaceae</taxon>
        <taxon>Streptomyces</taxon>
    </lineage>
</organism>
<evidence type="ECO:0000313" key="2">
    <source>
        <dbReference type="EMBL" id="MEZ3183057.1"/>
    </source>
</evidence>
<evidence type="ECO:0000256" key="1">
    <source>
        <dbReference type="SAM" id="MobiDB-lite"/>
    </source>
</evidence>
<dbReference type="EMBL" id="JAHWZY010000064">
    <property type="protein sequence ID" value="MEZ3183057.1"/>
    <property type="molecule type" value="Genomic_DNA"/>
</dbReference>